<evidence type="ECO:0000313" key="5">
    <source>
        <dbReference type="EMBL" id="CAI6352020.1"/>
    </source>
</evidence>
<organism evidence="5 6">
    <name type="scientific">Macrosiphum euphorbiae</name>
    <name type="common">potato aphid</name>
    <dbReference type="NCBI Taxonomy" id="13131"/>
    <lineage>
        <taxon>Eukaryota</taxon>
        <taxon>Metazoa</taxon>
        <taxon>Ecdysozoa</taxon>
        <taxon>Arthropoda</taxon>
        <taxon>Hexapoda</taxon>
        <taxon>Insecta</taxon>
        <taxon>Pterygota</taxon>
        <taxon>Neoptera</taxon>
        <taxon>Paraneoptera</taxon>
        <taxon>Hemiptera</taxon>
        <taxon>Sternorrhyncha</taxon>
        <taxon>Aphidomorpha</taxon>
        <taxon>Aphidoidea</taxon>
        <taxon>Aphididae</taxon>
        <taxon>Macrosiphini</taxon>
        <taxon>Macrosiphum</taxon>
    </lineage>
</organism>
<evidence type="ECO:0000256" key="2">
    <source>
        <dbReference type="ARBA" id="ARBA00022771"/>
    </source>
</evidence>
<sequence>MALMYVLSQKGKNLLVHNNFIHRKEKTTNEKIIWKCNEYKKLNCRGRVHTIGESVVKYIDHTHVPDITKIKCKEFVNEVKEIAITSQLTTHAVLGVVTAKTDINIASQLPPINQLKRIVQRTRKQISSAPPNPATLSDLSIPDEYKKSVSGEPFLLYDSFLENVDNKRILLFSTLKNLELLQNSYYWFADGTFSCTPKLFTQLYTIHSIIDKNVIPLVYVLLPDKSEDTYRRMFVALNSIKSNLNPKLFMLEHEKSTHKQCNRRLA</sequence>
<dbReference type="GO" id="GO:0008270">
    <property type="term" value="F:zinc ion binding"/>
    <property type="evidence" value="ECO:0007669"/>
    <property type="project" value="UniProtKB-KW"/>
</dbReference>
<reference evidence="5 6" key="1">
    <citation type="submission" date="2023-01" db="EMBL/GenBank/DDBJ databases">
        <authorList>
            <person name="Whitehead M."/>
        </authorList>
    </citation>
    <scope>NUCLEOTIDE SEQUENCE [LARGE SCALE GENOMIC DNA]</scope>
</reference>
<evidence type="ECO:0000256" key="3">
    <source>
        <dbReference type="ARBA" id="ARBA00022833"/>
    </source>
</evidence>
<name>A0AAV0W7Z5_9HEMI</name>
<dbReference type="PANTHER" id="PTHR47160:SF10">
    <property type="entry name" value="MULE TRANSPOSASE DOMAIN-CONTAINING PROTEIN"/>
    <property type="match status" value="1"/>
</dbReference>
<protein>
    <recommendedName>
        <fullName evidence="4">FLYWCH-type domain-containing protein</fullName>
    </recommendedName>
</protein>
<comment type="caution">
    <text evidence="5">The sequence shown here is derived from an EMBL/GenBank/DDBJ whole genome shotgun (WGS) entry which is preliminary data.</text>
</comment>
<proteinExistence type="predicted"/>
<keyword evidence="2" id="KW-0863">Zinc-finger</keyword>
<dbReference type="PANTHER" id="PTHR47160">
    <property type="entry name" value="PUTATIVE-RELATED"/>
    <property type="match status" value="1"/>
</dbReference>
<keyword evidence="6" id="KW-1185">Reference proteome</keyword>
<evidence type="ECO:0000313" key="6">
    <source>
        <dbReference type="Proteomes" id="UP001160148"/>
    </source>
</evidence>
<accession>A0AAV0W7Z5</accession>
<dbReference type="Gene3D" id="2.20.25.240">
    <property type="match status" value="1"/>
</dbReference>
<feature type="domain" description="FLYWCH-type" evidence="4">
    <location>
        <begin position="5"/>
        <end position="63"/>
    </location>
</feature>
<dbReference type="Proteomes" id="UP001160148">
    <property type="component" value="Unassembled WGS sequence"/>
</dbReference>
<keyword evidence="3" id="KW-0862">Zinc</keyword>
<dbReference type="AlphaFoldDB" id="A0AAV0W7Z5"/>
<evidence type="ECO:0000256" key="1">
    <source>
        <dbReference type="ARBA" id="ARBA00022723"/>
    </source>
</evidence>
<evidence type="ECO:0000259" key="4">
    <source>
        <dbReference type="Pfam" id="PF04500"/>
    </source>
</evidence>
<dbReference type="Pfam" id="PF04500">
    <property type="entry name" value="FLYWCH"/>
    <property type="match status" value="1"/>
</dbReference>
<keyword evidence="1" id="KW-0479">Metal-binding</keyword>
<gene>
    <name evidence="5" type="ORF">MEUPH1_LOCUS8316</name>
</gene>
<dbReference type="InterPro" id="IPR007588">
    <property type="entry name" value="Znf_FLYWCH"/>
</dbReference>
<dbReference type="EMBL" id="CARXXK010000001">
    <property type="protein sequence ID" value="CAI6352020.1"/>
    <property type="molecule type" value="Genomic_DNA"/>
</dbReference>